<name>A0A136LY56_9BACT</name>
<keyword evidence="1" id="KW-1133">Transmembrane helix</keyword>
<proteinExistence type="predicted"/>
<dbReference type="Proteomes" id="UP000070457">
    <property type="component" value="Unassembled WGS sequence"/>
</dbReference>
<gene>
    <name evidence="2" type="ORF">TR69_WS6001000589</name>
</gene>
<dbReference type="AlphaFoldDB" id="A0A136LY56"/>
<dbReference type="EMBL" id="JYNZ01000003">
    <property type="protein sequence ID" value="KXK26583.1"/>
    <property type="molecule type" value="Genomic_DNA"/>
</dbReference>
<dbReference type="STRING" id="1617426.TR69_WS6001000589"/>
<comment type="caution">
    <text evidence="2">The sequence shown here is derived from an EMBL/GenBank/DDBJ whole genome shotgun (WGS) entry which is preliminary data.</text>
</comment>
<evidence type="ECO:0000313" key="3">
    <source>
        <dbReference type="Proteomes" id="UP000070457"/>
    </source>
</evidence>
<sequence length="178" mass="19278">MTKRAVTKKAFGLVEIIIAIAIFGTAMIATVAIAISSLRTVQDNELADTANSVMIGSMEYMKSPAVVPLLTNLPTGQRDFAFRVTGEVNPSNCTGSTGCQLQIVQTTSRTPITTCDSNSEFRVRLSELPNFIMCNQILVNQTDPGVFELRSIVVFFSSRNGMQRTELLGFRNTSGGST</sequence>
<evidence type="ECO:0000313" key="2">
    <source>
        <dbReference type="EMBL" id="KXK26583.1"/>
    </source>
</evidence>
<keyword evidence="1" id="KW-0472">Membrane</keyword>
<protein>
    <submittedName>
        <fullName evidence="2">Uncharacterized protein</fullName>
    </submittedName>
</protein>
<keyword evidence="1" id="KW-0812">Transmembrane</keyword>
<evidence type="ECO:0000256" key="1">
    <source>
        <dbReference type="SAM" id="Phobius"/>
    </source>
</evidence>
<feature type="transmembrane region" description="Helical" evidence="1">
    <location>
        <begin position="12"/>
        <end position="35"/>
    </location>
</feature>
<accession>A0A136LY56</accession>
<organism evidence="2 3">
    <name type="scientific">candidate division WS6 bacterium OLB20</name>
    <dbReference type="NCBI Taxonomy" id="1617426"/>
    <lineage>
        <taxon>Bacteria</taxon>
        <taxon>Candidatus Dojkabacteria</taxon>
    </lineage>
</organism>
<reference evidence="2 3" key="1">
    <citation type="submission" date="2015-02" db="EMBL/GenBank/DDBJ databases">
        <title>Improved understanding of the partial-nitritation anammox process through 23 genomes representing the majority of the microbial community.</title>
        <authorList>
            <person name="Speth D.R."/>
            <person name="In T Zandt M."/>
            <person name="Guerrero Cruz S."/>
            <person name="Jetten M.S."/>
            <person name="Dutilh B.E."/>
        </authorList>
    </citation>
    <scope>NUCLEOTIDE SEQUENCE [LARGE SCALE GENOMIC DNA]</scope>
    <source>
        <strain evidence="2">OLB20</strain>
    </source>
</reference>